<reference evidence="1" key="2">
    <citation type="submission" date="2015-06" db="UniProtKB">
        <authorList>
            <consortium name="EnsemblPlants"/>
        </authorList>
    </citation>
    <scope>IDENTIFICATION</scope>
    <source>
        <strain evidence="1">DM1-3 516 R44</strain>
    </source>
</reference>
<dbReference type="InParanoid" id="M1DCA0"/>
<evidence type="ECO:0000313" key="2">
    <source>
        <dbReference type="Proteomes" id="UP000011115"/>
    </source>
</evidence>
<dbReference type="PaxDb" id="4113-PGSC0003DMT400086675"/>
<dbReference type="EnsemblPlants" id="PGSC0003DMT400086675">
    <property type="protein sequence ID" value="PGSC0003DMT400086675"/>
    <property type="gene ID" value="PGSC0003DMG400036246"/>
</dbReference>
<organism evidence="1 2">
    <name type="scientific">Solanum tuberosum</name>
    <name type="common">Potato</name>
    <dbReference type="NCBI Taxonomy" id="4113"/>
    <lineage>
        <taxon>Eukaryota</taxon>
        <taxon>Viridiplantae</taxon>
        <taxon>Streptophyta</taxon>
        <taxon>Embryophyta</taxon>
        <taxon>Tracheophyta</taxon>
        <taxon>Spermatophyta</taxon>
        <taxon>Magnoliopsida</taxon>
        <taxon>eudicotyledons</taxon>
        <taxon>Gunneridae</taxon>
        <taxon>Pentapetalae</taxon>
        <taxon>asterids</taxon>
        <taxon>lamiids</taxon>
        <taxon>Solanales</taxon>
        <taxon>Solanaceae</taxon>
        <taxon>Solanoideae</taxon>
        <taxon>Solaneae</taxon>
        <taxon>Solanum</taxon>
    </lineage>
</organism>
<dbReference type="Proteomes" id="UP000011115">
    <property type="component" value="Unassembled WGS sequence"/>
</dbReference>
<protein>
    <submittedName>
        <fullName evidence="1">Uncharacterized protein</fullName>
    </submittedName>
</protein>
<keyword evidence="2" id="KW-1185">Reference proteome</keyword>
<proteinExistence type="predicted"/>
<evidence type="ECO:0000313" key="1">
    <source>
        <dbReference type="EnsemblPlants" id="PGSC0003DMT400086675"/>
    </source>
</evidence>
<reference evidence="2" key="1">
    <citation type="journal article" date="2011" name="Nature">
        <title>Genome sequence and analysis of the tuber crop potato.</title>
        <authorList>
            <consortium name="The Potato Genome Sequencing Consortium"/>
        </authorList>
    </citation>
    <scope>NUCLEOTIDE SEQUENCE [LARGE SCALE GENOMIC DNA]</scope>
    <source>
        <strain evidence="2">cv. DM1-3 516 R44</strain>
    </source>
</reference>
<sequence length="131" mass="14691">MTFKKSSNISCKDSADIVSTDLRRVCPVTRRKFKNSELDGSKYFTSLKTIKNNSHMMIVTAIPEGNFVYVLFEKLSQIGSNVGESNDLMDSPTSMIVNALMADSTDMDDKFAMMEQTIKALKKSVDNKIFI</sequence>
<dbReference type="Gramene" id="PGSC0003DMT400086675">
    <property type="protein sequence ID" value="PGSC0003DMT400086675"/>
    <property type="gene ID" value="PGSC0003DMG400036246"/>
</dbReference>
<dbReference type="HOGENOM" id="CLU_143821_0_0_1"/>
<accession>M1DCA0</accession>
<dbReference type="AlphaFoldDB" id="M1DCA0"/>
<name>M1DCA0_SOLTU</name>